<comment type="caution">
    <text evidence="2">The sequence shown here is derived from an EMBL/GenBank/DDBJ whole genome shotgun (WGS) entry which is preliminary data.</text>
</comment>
<protein>
    <submittedName>
        <fullName evidence="2">Uncharacterized protein</fullName>
    </submittedName>
</protein>
<feature type="compositionally biased region" description="Gly residues" evidence="1">
    <location>
        <begin position="46"/>
        <end position="58"/>
    </location>
</feature>
<dbReference type="GeneID" id="300125334"/>
<feature type="compositionally biased region" description="Low complexity" evidence="1">
    <location>
        <begin position="35"/>
        <end position="45"/>
    </location>
</feature>
<organism evidence="2 3">
    <name type="scientific">Streptomyces lavendulocolor</name>
    <dbReference type="NCBI Taxonomy" id="67316"/>
    <lineage>
        <taxon>Bacteria</taxon>
        <taxon>Bacillati</taxon>
        <taxon>Actinomycetota</taxon>
        <taxon>Actinomycetes</taxon>
        <taxon>Kitasatosporales</taxon>
        <taxon>Streptomycetaceae</taxon>
        <taxon>Streptomyces</taxon>
    </lineage>
</organism>
<reference evidence="2 3" key="1">
    <citation type="submission" date="2024-06" db="EMBL/GenBank/DDBJ databases">
        <title>The Natural Products Discovery Center: Release of the First 8490 Sequenced Strains for Exploring Actinobacteria Biosynthetic Diversity.</title>
        <authorList>
            <person name="Kalkreuter E."/>
            <person name="Kautsar S.A."/>
            <person name="Yang D."/>
            <person name="Bader C.D."/>
            <person name="Teijaro C.N."/>
            <person name="Fluegel L."/>
            <person name="Davis C.M."/>
            <person name="Simpson J.R."/>
            <person name="Lauterbach L."/>
            <person name="Steele A.D."/>
            <person name="Gui C."/>
            <person name="Meng S."/>
            <person name="Li G."/>
            <person name="Viehrig K."/>
            <person name="Ye F."/>
            <person name="Su P."/>
            <person name="Kiefer A.F."/>
            <person name="Nichols A."/>
            <person name="Cepeda A.J."/>
            <person name="Yan W."/>
            <person name="Fan B."/>
            <person name="Jiang Y."/>
            <person name="Adhikari A."/>
            <person name="Zheng C.-J."/>
            <person name="Schuster L."/>
            <person name="Cowan T.M."/>
            <person name="Smanski M.J."/>
            <person name="Chevrette M.G."/>
            <person name="De Carvalho L.P.S."/>
            <person name="Shen B."/>
        </authorList>
    </citation>
    <scope>NUCLEOTIDE SEQUENCE [LARGE SCALE GENOMIC DNA]</scope>
    <source>
        <strain evidence="2 3">NPDC006337</strain>
    </source>
</reference>
<dbReference type="EMBL" id="JBEXZR010000016">
    <property type="protein sequence ID" value="MEU0709440.1"/>
    <property type="molecule type" value="Genomic_DNA"/>
</dbReference>
<accession>A0ABV2WAB5</accession>
<keyword evidence="3" id="KW-1185">Reference proteome</keyword>
<sequence length="137" mass="13482">MTETNKTSTTKTASRAGTATKERAQDTAKSAGKTAQDAGKSASQSAGGGMEKLAGIGGATAEKAKSAARTAQSAVSTAAGRTVGKAGVAWTLFKARKAIVTGAGAGVATVVASSYALGRRAGLRQRGPLSRLTGGRL</sequence>
<evidence type="ECO:0000313" key="3">
    <source>
        <dbReference type="Proteomes" id="UP001550378"/>
    </source>
</evidence>
<feature type="compositionally biased region" description="Low complexity" evidence="1">
    <location>
        <begin position="1"/>
        <end position="19"/>
    </location>
</feature>
<dbReference type="RefSeq" id="WP_064070370.1">
    <property type="nucleotide sequence ID" value="NZ_BAAASF010000028.1"/>
</dbReference>
<dbReference type="Proteomes" id="UP001550378">
    <property type="component" value="Unassembled WGS sequence"/>
</dbReference>
<feature type="region of interest" description="Disordered" evidence="1">
    <location>
        <begin position="1"/>
        <end position="82"/>
    </location>
</feature>
<name>A0ABV2WAB5_9ACTN</name>
<gene>
    <name evidence="2" type="ORF">ABZ508_18980</name>
</gene>
<evidence type="ECO:0000256" key="1">
    <source>
        <dbReference type="SAM" id="MobiDB-lite"/>
    </source>
</evidence>
<evidence type="ECO:0000313" key="2">
    <source>
        <dbReference type="EMBL" id="MEU0709440.1"/>
    </source>
</evidence>
<proteinExistence type="predicted"/>